<evidence type="ECO:0000313" key="2">
    <source>
        <dbReference type="EMBL" id="GAA0720962.1"/>
    </source>
</evidence>
<dbReference type="EMBL" id="BAAACF010000001">
    <property type="protein sequence ID" value="GAA0720962.1"/>
    <property type="molecule type" value="Genomic_DNA"/>
</dbReference>
<dbReference type="Gene3D" id="2.60.40.1260">
    <property type="entry name" value="Lamin Tail domain"/>
    <property type="match status" value="1"/>
</dbReference>
<keyword evidence="3" id="KW-1185">Reference proteome</keyword>
<dbReference type="Pfam" id="PF08757">
    <property type="entry name" value="CotH"/>
    <property type="match status" value="1"/>
</dbReference>
<reference evidence="2 3" key="1">
    <citation type="journal article" date="2019" name="Int. J. Syst. Evol. Microbiol.">
        <title>The Global Catalogue of Microorganisms (GCM) 10K type strain sequencing project: providing services to taxonomists for standard genome sequencing and annotation.</title>
        <authorList>
            <consortium name="The Broad Institute Genomics Platform"/>
            <consortium name="The Broad Institute Genome Sequencing Center for Infectious Disease"/>
            <person name="Wu L."/>
            <person name="Ma J."/>
        </authorList>
    </citation>
    <scope>NUCLEOTIDE SEQUENCE [LARGE SCALE GENOMIC DNA]</scope>
    <source>
        <strain evidence="2 3">JCM 1405</strain>
    </source>
</reference>
<organism evidence="2 3">
    <name type="scientific">Clostridium malenominatum</name>
    <dbReference type="NCBI Taxonomy" id="1539"/>
    <lineage>
        <taxon>Bacteria</taxon>
        <taxon>Bacillati</taxon>
        <taxon>Bacillota</taxon>
        <taxon>Clostridia</taxon>
        <taxon>Eubacteriales</taxon>
        <taxon>Clostridiaceae</taxon>
        <taxon>Clostridium</taxon>
    </lineage>
</organism>
<dbReference type="Pfam" id="PF18998">
    <property type="entry name" value="Flg_new_2"/>
    <property type="match status" value="1"/>
</dbReference>
<protein>
    <recommendedName>
        <fullName evidence="1">LTD domain-containing protein</fullName>
    </recommendedName>
</protein>
<gene>
    <name evidence="2" type="ORF">GCM10008905_10790</name>
</gene>
<sequence>MKSLLYKRYAFVLILVVFCGFCFLKHPNNPSVSFNNSSLCINEIMTSNRSSFKDSDGDYESWVEIYNKSETAINLKGFGLTDDRNNLRKWVFPDVTIEGKSYLLIWTSNKNRYEGLRDLHTNFKLKASDEVLILSSSDGKWNNIVKLENISDNISYGRTHDGETVFSTFDNGTPGSSNNVSVPLKDGLKASKLDEPVFSVKGGIYSEEFYLTLRKTMEGVDIYYTTDGSVPTEKSFLYKEPIKILERDKGGTIIRAIACKRGHKKSNTITQSYFINNAYTKYNLPIVSLVSDPVNLFDYDEGILVPGKIYERWAKTQTQETINTRKIEGNFTQKGSKWERESNVEVFESGKEIINQGIGIRVFGGYSRNNLIKSLALFARHAYDDKDVFNIALTDNTNHQTDTASSKLMLRTPATDHLGAFFRDEMIQSLVPKTIKLDTQRNRTCIVFVNGEYYGIQNIKEPYNKDYFYNHYKIDLEDIVVLENPTGEAGINVSEGFVGDEMLFDRMKAFITSNDMKLKDNYEYVKTMMDMDNFIEYNILQLYSANRDWPGNNIKVWRKRTEKYEPNAAYGQDGRWRWLIFDMDYGFGLFKTKGGYEFDMISFATEANGPVWPNPPWSTAILRSLLENDEFRSQFIKTFEDRLNTIYKTEEVLKQIEYYKQLYYPYVEEHIKRWNEGMNISNWEKEIDSLKVFAEKRPDFIRQHIVNYFNLSGMTEINIDVGEGGKVKVNALTIDSNSSTWKGTYFKGLYITFQAIPEKGYVFKGWTGDIESKDEKISIELKGNTNLKALFSKKSSM</sequence>
<dbReference type="InterPro" id="IPR044060">
    <property type="entry name" value="Bacterial_rp_domain"/>
</dbReference>
<dbReference type="InterPro" id="IPR036415">
    <property type="entry name" value="Lamin_tail_dom_sf"/>
</dbReference>
<accession>A0ABN1ITF0</accession>
<name>A0ABN1ITF0_9CLOT</name>
<evidence type="ECO:0000313" key="3">
    <source>
        <dbReference type="Proteomes" id="UP001500339"/>
    </source>
</evidence>
<proteinExistence type="predicted"/>
<dbReference type="PROSITE" id="PS51841">
    <property type="entry name" value="LTD"/>
    <property type="match status" value="1"/>
</dbReference>
<dbReference type="Proteomes" id="UP001500339">
    <property type="component" value="Unassembled WGS sequence"/>
</dbReference>
<dbReference type="Pfam" id="PF13287">
    <property type="entry name" value="Fn3_assoc"/>
    <property type="match status" value="1"/>
</dbReference>
<dbReference type="InterPro" id="IPR026876">
    <property type="entry name" value="Fn3_assoc_repeat"/>
</dbReference>
<dbReference type="SUPFAM" id="SSF74853">
    <property type="entry name" value="Lamin A/C globular tail domain"/>
    <property type="match status" value="1"/>
</dbReference>
<dbReference type="Pfam" id="PF00932">
    <property type="entry name" value="LTD"/>
    <property type="match status" value="1"/>
</dbReference>
<dbReference type="RefSeq" id="WP_343767491.1">
    <property type="nucleotide sequence ID" value="NZ_BAAACF010000001.1"/>
</dbReference>
<dbReference type="InterPro" id="IPR001322">
    <property type="entry name" value="Lamin_tail_dom"/>
</dbReference>
<comment type="caution">
    <text evidence="2">The sequence shown here is derived from an EMBL/GenBank/DDBJ whole genome shotgun (WGS) entry which is preliminary data.</text>
</comment>
<dbReference type="InterPro" id="IPR014867">
    <property type="entry name" value="Spore_coat_CotH_CotH2/3/7"/>
</dbReference>
<evidence type="ECO:0000259" key="1">
    <source>
        <dbReference type="PROSITE" id="PS51841"/>
    </source>
</evidence>
<feature type="domain" description="LTD" evidence="1">
    <location>
        <begin position="30"/>
        <end position="158"/>
    </location>
</feature>